<comment type="caution">
    <text evidence="3">The sequence shown here is derived from an EMBL/GenBank/DDBJ whole genome shotgun (WGS) entry which is preliminary data.</text>
</comment>
<evidence type="ECO:0000259" key="2">
    <source>
        <dbReference type="PROSITE" id="PS51671"/>
    </source>
</evidence>
<dbReference type="SUPFAM" id="SSF55021">
    <property type="entry name" value="ACT-like"/>
    <property type="match status" value="1"/>
</dbReference>
<feature type="non-terminal residue" evidence="3">
    <location>
        <position position="1"/>
    </location>
</feature>
<dbReference type="Pfam" id="PF01842">
    <property type="entry name" value="ACT"/>
    <property type="match status" value="1"/>
</dbReference>
<reference evidence="3" key="2">
    <citation type="journal article" date="2014" name="ISME J.">
        <title>Microbial stratification in low pH oxic and suboxic macroscopic growths along an acid mine drainage.</title>
        <authorList>
            <person name="Mendez-Garcia C."/>
            <person name="Mesa V."/>
            <person name="Sprenger R.R."/>
            <person name="Richter M."/>
            <person name="Diez M.S."/>
            <person name="Solano J."/>
            <person name="Bargiela R."/>
            <person name="Golyshina O.V."/>
            <person name="Manteca A."/>
            <person name="Ramos J.L."/>
            <person name="Gallego J.R."/>
            <person name="Llorente I."/>
            <person name="Martins Dos Santos V.A."/>
            <person name="Jensen O.N."/>
            <person name="Pelaez A.I."/>
            <person name="Sanchez J."/>
            <person name="Ferrer M."/>
        </authorList>
    </citation>
    <scope>NUCLEOTIDE SEQUENCE</scope>
</reference>
<sequence>DTASCGRSGQGRRGRLPALPRGTPGKRGVVNELASRAAASLDGEKPSPAINAFQDDIGKEARTSTETPGKSIVLFIDDTTAPRIMVKSPDRPGLLSAISGTLALRGINVRSADVSSVGDTAIDSFVVELRIGDWPDWNVVASDIDAVLDGNLP</sequence>
<proteinExistence type="predicted"/>
<evidence type="ECO:0000256" key="1">
    <source>
        <dbReference type="SAM" id="MobiDB-lite"/>
    </source>
</evidence>
<dbReference type="PROSITE" id="PS51671">
    <property type="entry name" value="ACT"/>
    <property type="match status" value="1"/>
</dbReference>
<dbReference type="EMBL" id="AUZZ01009403">
    <property type="protein sequence ID" value="EQD33715.1"/>
    <property type="molecule type" value="Genomic_DNA"/>
</dbReference>
<gene>
    <name evidence="3" type="ORF">B2A_13014</name>
</gene>
<name>T0ZUY2_9ZZZZ</name>
<accession>T0ZUY2</accession>
<protein>
    <submittedName>
        <fullName evidence="3">Amino acid-binding ACT domain protein</fullName>
    </submittedName>
</protein>
<feature type="domain" description="ACT" evidence="2">
    <location>
        <begin position="83"/>
        <end position="153"/>
    </location>
</feature>
<reference evidence="3" key="1">
    <citation type="submission" date="2013-08" db="EMBL/GenBank/DDBJ databases">
        <authorList>
            <person name="Mendez C."/>
            <person name="Richter M."/>
            <person name="Ferrer M."/>
            <person name="Sanchez J."/>
        </authorList>
    </citation>
    <scope>NUCLEOTIDE SEQUENCE</scope>
</reference>
<dbReference type="CDD" id="cd04873">
    <property type="entry name" value="ACT_UUR-ACR-like"/>
    <property type="match status" value="1"/>
</dbReference>
<organism evidence="3">
    <name type="scientific">mine drainage metagenome</name>
    <dbReference type="NCBI Taxonomy" id="410659"/>
    <lineage>
        <taxon>unclassified sequences</taxon>
        <taxon>metagenomes</taxon>
        <taxon>ecological metagenomes</taxon>
    </lineage>
</organism>
<feature type="non-terminal residue" evidence="3">
    <location>
        <position position="153"/>
    </location>
</feature>
<dbReference type="AlphaFoldDB" id="T0ZUY2"/>
<dbReference type="InterPro" id="IPR002912">
    <property type="entry name" value="ACT_dom"/>
</dbReference>
<evidence type="ECO:0000313" key="3">
    <source>
        <dbReference type="EMBL" id="EQD33715.1"/>
    </source>
</evidence>
<dbReference type="InterPro" id="IPR045865">
    <property type="entry name" value="ACT-like_dom_sf"/>
</dbReference>
<dbReference type="Gene3D" id="3.30.70.260">
    <property type="match status" value="1"/>
</dbReference>
<feature type="region of interest" description="Disordered" evidence="1">
    <location>
        <begin position="1"/>
        <end position="29"/>
    </location>
</feature>